<evidence type="ECO:0000256" key="1">
    <source>
        <dbReference type="SAM" id="MobiDB-lite"/>
    </source>
</evidence>
<reference evidence="2" key="3">
    <citation type="submission" date="2025-09" db="UniProtKB">
        <authorList>
            <consortium name="Ensembl"/>
        </authorList>
    </citation>
    <scope>IDENTIFICATION</scope>
</reference>
<feature type="compositionally biased region" description="Low complexity" evidence="1">
    <location>
        <begin position="133"/>
        <end position="152"/>
    </location>
</feature>
<organism evidence="2 3">
    <name type="scientific">Hucho hucho</name>
    <name type="common">huchen</name>
    <dbReference type="NCBI Taxonomy" id="62062"/>
    <lineage>
        <taxon>Eukaryota</taxon>
        <taxon>Metazoa</taxon>
        <taxon>Chordata</taxon>
        <taxon>Craniata</taxon>
        <taxon>Vertebrata</taxon>
        <taxon>Euteleostomi</taxon>
        <taxon>Actinopterygii</taxon>
        <taxon>Neopterygii</taxon>
        <taxon>Teleostei</taxon>
        <taxon>Protacanthopterygii</taxon>
        <taxon>Salmoniformes</taxon>
        <taxon>Salmonidae</taxon>
        <taxon>Salmoninae</taxon>
        <taxon>Hucho</taxon>
    </lineage>
</organism>
<dbReference type="STRING" id="62062.ENSHHUP00000005035"/>
<proteinExistence type="predicted"/>
<accession>A0A4W5K3L4</accession>
<dbReference type="AlphaFoldDB" id="A0A4W5K3L4"/>
<dbReference type="Ensembl" id="ENSHHUT00000005200.1">
    <property type="protein sequence ID" value="ENSHHUP00000005035.1"/>
    <property type="gene ID" value="ENSHHUG00000003128.1"/>
</dbReference>
<protein>
    <submittedName>
        <fullName evidence="2">Uncharacterized protein</fullName>
    </submittedName>
</protein>
<evidence type="ECO:0000313" key="2">
    <source>
        <dbReference type="Ensembl" id="ENSHHUP00000005035.1"/>
    </source>
</evidence>
<reference evidence="2" key="2">
    <citation type="submission" date="2025-08" db="UniProtKB">
        <authorList>
            <consortium name="Ensembl"/>
        </authorList>
    </citation>
    <scope>IDENTIFICATION</scope>
</reference>
<reference evidence="3" key="1">
    <citation type="submission" date="2018-06" db="EMBL/GenBank/DDBJ databases">
        <title>Genome assembly of Danube salmon.</title>
        <authorList>
            <person name="Macqueen D.J."/>
            <person name="Gundappa M.K."/>
        </authorList>
    </citation>
    <scope>NUCLEOTIDE SEQUENCE [LARGE SCALE GENOMIC DNA]</scope>
</reference>
<dbReference type="Proteomes" id="UP000314982">
    <property type="component" value="Unassembled WGS sequence"/>
</dbReference>
<evidence type="ECO:0000313" key="3">
    <source>
        <dbReference type="Proteomes" id="UP000314982"/>
    </source>
</evidence>
<feature type="region of interest" description="Disordered" evidence="1">
    <location>
        <begin position="132"/>
        <end position="152"/>
    </location>
</feature>
<sequence>MSVSLSSIPAVKDKPFHSNPLKGSPVRGSGYYAAPLPGAHHYMDIFRSSQHLLHPLKSLGRLVTDTQAVMPFNFTAGNPSFFGHAVNVVQEQIFNLSNIPYFNRMMPGVGQTIYSKHEDLAAVVTEHATGPLSDFSSPASSERSSAHSVSPSNASLFHLRGNGLSSKKTRTYSFSEDDLFTVLYGYTRRQEQNAGHAISGVALSGNSVCNSELLTLNTQALELPEGRHLGNISLSFLSLCSNFPFVHVKSCVKGV</sequence>
<keyword evidence="3" id="KW-1185">Reference proteome</keyword>
<name>A0A4W5K3L4_9TELE</name>